<dbReference type="Proteomes" id="UP000292958">
    <property type="component" value="Unassembled WGS sequence"/>
</dbReference>
<feature type="region of interest" description="Disordered" evidence="1">
    <location>
        <begin position="57"/>
        <end position="94"/>
    </location>
</feature>
<reference evidence="3 4" key="1">
    <citation type="submission" date="2019-02" db="EMBL/GenBank/DDBJ databases">
        <title>Genomic Encyclopedia of Archaeal and Bacterial Type Strains, Phase II (KMG-II): from individual species to whole genera.</title>
        <authorList>
            <person name="Goeker M."/>
        </authorList>
    </citation>
    <scope>NUCLEOTIDE SEQUENCE [LARGE SCALE GENOMIC DNA]</scope>
    <source>
        <strain evidence="3 4">DSM 18101</strain>
    </source>
</reference>
<gene>
    <name evidence="3" type="ORF">BDD14_4558</name>
</gene>
<dbReference type="OrthoDB" id="123494at2"/>
<comment type="caution">
    <text evidence="3">The sequence shown here is derived from an EMBL/GenBank/DDBJ whole genome shotgun (WGS) entry which is preliminary data.</text>
</comment>
<name>A0A4Q7YYJ8_9BACT</name>
<evidence type="ECO:0000313" key="3">
    <source>
        <dbReference type="EMBL" id="RZU42957.1"/>
    </source>
</evidence>
<feature type="compositionally biased region" description="Low complexity" evidence="1">
    <location>
        <begin position="70"/>
        <end position="82"/>
    </location>
</feature>
<dbReference type="AlphaFoldDB" id="A0A4Q7YYJ8"/>
<evidence type="ECO:0008006" key="5">
    <source>
        <dbReference type="Google" id="ProtNLM"/>
    </source>
</evidence>
<keyword evidence="2" id="KW-0732">Signal</keyword>
<dbReference type="RefSeq" id="WP_130421161.1">
    <property type="nucleotide sequence ID" value="NZ_SHKW01000001.1"/>
</dbReference>
<evidence type="ECO:0000256" key="2">
    <source>
        <dbReference type="SAM" id="SignalP"/>
    </source>
</evidence>
<proteinExistence type="predicted"/>
<feature type="chain" id="PRO_5020472918" description="Low-complexity protein" evidence="2">
    <location>
        <begin position="28"/>
        <end position="94"/>
    </location>
</feature>
<evidence type="ECO:0000256" key="1">
    <source>
        <dbReference type="SAM" id="MobiDB-lite"/>
    </source>
</evidence>
<sequence>MKNSFKAMMLSAAVTGLLSGSTTPLHASSSHDGAQLGQAALVSSSMMAQDTDKHSCKGKNDCKGKGGCKAGDNGCKGKNSCKGKGGCATDGSKH</sequence>
<feature type="signal peptide" evidence="2">
    <location>
        <begin position="1"/>
        <end position="27"/>
    </location>
</feature>
<organism evidence="3 4">
    <name type="scientific">Edaphobacter modestus</name>
    <dbReference type="NCBI Taxonomy" id="388466"/>
    <lineage>
        <taxon>Bacteria</taxon>
        <taxon>Pseudomonadati</taxon>
        <taxon>Acidobacteriota</taxon>
        <taxon>Terriglobia</taxon>
        <taxon>Terriglobales</taxon>
        <taxon>Acidobacteriaceae</taxon>
        <taxon>Edaphobacter</taxon>
    </lineage>
</organism>
<keyword evidence="4" id="KW-1185">Reference proteome</keyword>
<dbReference type="EMBL" id="SHKW01000001">
    <property type="protein sequence ID" value="RZU42957.1"/>
    <property type="molecule type" value="Genomic_DNA"/>
</dbReference>
<evidence type="ECO:0000313" key="4">
    <source>
        <dbReference type="Proteomes" id="UP000292958"/>
    </source>
</evidence>
<protein>
    <recommendedName>
        <fullName evidence="5">Low-complexity protein</fullName>
    </recommendedName>
</protein>
<accession>A0A4Q7YYJ8</accession>